<gene>
    <name evidence="1" type="ORF">Bccel_2865</name>
</gene>
<accession>A0A0L6JP88</accession>
<organism evidence="1 2">
    <name type="scientific">Pseudobacteroides cellulosolvens ATCC 35603 = DSM 2933</name>
    <dbReference type="NCBI Taxonomy" id="398512"/>
    <lineage>
        <taxon>Bacteria</taxon>
        <taxon>Bacillati</taxon>
        <taxon>Bacillota</taxon>
        <taxon>Clostridia</taxon>
        <taxon>Eubacteriales</taxon>
        <taxon>Oscillospiraceae</taxon>
        <taxon>Pseudobacteroides</taxon>
    </lineage>
</organism>
<reference evidence="2" key="1">
    <citation type="submission" date="2015-07" db="EMBL/GenBank/DDBJ databases">
        <title>Near-Complete Genome Sequence of the Cellulolytic Bacterium Bacteroides (Pseudobacteroides) cellulosolvens ATCC 35603.</title>
        <authorList>
            <person name="Dassa B."/>
            <person name="Utturkar S.M."/>
            <person name="Klingeman D.M."/>
            <person name="Hurt R.A."/>
            <person name="Keller M."/>
            <person name="Xu J."/>
            <person name="Reddy Y.H.K."/>
            <person name="Borovok I."/>
            <person name="Grinberg I.R."/>
            <person name="Lamed R."/>
            <person name="Zhivin O."/>
            <person name="Bayer E.A."/>
            <person name="Brown S.D."/>
        </authorList>
    </citation>
    <scope>NUCLEOTIDE SEQUENCE [LARGE SCALE GENOMIC DNA]</scope>
    <source>
        <strain evidence="2">DSM 2933</strain>
    </source>
</reference>
<dbReference type="RefSeq" id="WP_036945176.1">
    <property type="nucleotide sequence ID" value="NZ_JQKC01000044.1"/>
</dbReference>
<dbReference type="EMBL" id="LGTC01000001">
    <property type="protein sequence ID" value="KNY27594.1"/>
    <property type="molecule type" value="Genomic_DNA"/>
</dbReference>
<evidence type="ECO:0000313" key="1">
    <source>
        <dbReference type="EMBL" id="KNY27594.1"/>
    </source>
</evidence>
<dbReference type="AlphaFoldDB" id="A0A0L6JP88"/>
<sequence>MNKKNVCLWGLEQLALIVLCKSGVEYFNQVGGNSCIQKSVEGILTIIFDVNDIIKDISQNTLGLMYLSEDDADRIDQILSKYYTTCYLSVDRERLKESAEAWIYVNIYYQENLLLLRHSHTGSACVNI</sequence>
<dbReference type="Pfam" id="PF19715">
    <property type="entry name" value="DUF6210"/>
    <property type="match status" value="1"/>
</dbReference>
<dbReference type="InterPro" id="IPR046182">
    <property type="entry name" value="DUF6210"/>
</dbReference>
<dbReference type="OrthoDB" id="72338at2"/>
<keyword evidence="2" id="KW-1185">Reference proteome</keyword>
<dbReference type="Proteomes" id="UP000036923">
    <property type="component" value="Unassembled WGS sequence"/>
</dbReference>
<comment type="caution">
    <text evidence="1">The sequence shown here is derived from an EMBL/GenBank/DDBJ whole genome shotgun (WGS) entry which is preliminary data.</text>
</comment>
<proteinExistence type="predicted"/>
<name>A0A0L6JP88_9FIRM</name>
<protein>
    <submittedName>
        <fullName evidence="1">Uncharacterized protein</fullName>
    </submittedName>
</protein>
<evidence type="ECO:0000313" key="2">
    <source>
        <dbReference type="Proteomes" id="UP000036923"/>
    </source>
</evidence>